<proteinExistence type="predicted"/>
<reference evidence="1 2" key="1">
    <citation type="submission" date="2023-01" db="EMBL/GenBank/DDBJ databases">
        <authorList>
            <person name="Whitehead M."/>
        </authorList>
    </citation>
    <scope>NUCLEOTIDE SEQUENCE [LARGE SCALE GENOMIC DNA]</scope>
</reference>
<protein>
    <recommendedName>
        <fullName evidence="3">KRAB-A domain-containing protein 2</fullName>
    </recommendedName>
</protein>
<evidence type="ECO:0000313" key="2">
    <source>
        <dbReference type="Proteomes" id="UP001160148"/>
    </source>
</evidence>
<sequence length="256" mass="28965">MGDNNSSDWPSALRFIQFKKNRAFHSGIGRTPYEAMFGCTARIGLMSSNLPNDEIKEVITEEDLEKITNEPITEEDEIGNEIIEIVEKNSELDDRQENICIERKNSKKNLEKQGEKMMKLSKEKFPQLEIGTTVRVTIPDVDRARGSPRNILAVVTQVEHDLYKLCTEHGFLKYNYTRQEIAACEENLLDMYNVIKLAGDRQLTLREAASNSSVAGPQGYQRCHCKTGCNNKHCACRGAEKLCNSKCHGSTNCKNK</sequence>
<name>A0AAV0Y7F1_9HEMI</name>
<organism evidence="1 2">
    <name type="scientific">Macrosiphum euphorbiae</name>
    <name type="common">potato aphid</name>
    <dbReference type="NCBI Taxonomy" id="13131"/>
    <lineage>
        <taxon>Eukaryota</taxon>
        <taxon>Metazoa</taxon>
        <taxon>Ecdysozoa</taxon>
        <taxon>Arthropoda</taxon>
        <taxon>Hexapoda</taxon>
        <taxon>Insecta</taxon>
        <taxon>Pterygota</taxon>
        <taxon>Neoptera</taxon>
        <taxon>Paraneoptera</taxon>
        <taxon>Hemiptera</taxon>
        <taxon>Sternorrhyncha</taxon>
        <taxon>Aphidomorpha</taxon>
        <taxon>Aphidoidea</taxon>
        <taxon>Aphididae</taxon>
        <taxon>Macrosiphini</taxon>
        <taxon>Macrosiphum</taxon>
    </lineage>
</organism>
<dbReference type="AlphaFoldDB" id="A0AAV0Y7F1"/>
<dbReference type="EMBL" id="CARXXK010001583">
    <property type="protein sequence ID" value="CAI6376815.1"/>
    <property type="molecule type" value="Genomic_DNA"/>
</dbReference>
<dbReference type="Gene3D" id="3.30.420.10">
    <property type="entry name" value="Ribonuclease H-like superfamily/Ribonuclease H"/>
    <property type="match status" value="1"/>
</dbReference>
<gene>
    <name evidence="1" type="ORF">MEUPH1_LOCUS30150</name>
</gene>
<comment type="caution">
    <text evidence="1">The sequence shown here is derived from an EMBL/GenBank/DDBJ whole genome shotgun (WGS) entry which is preliminary data.</text>
</comment>
<accession>A0AAV0Y7F1</accession>
<evidence type="ECO:0000313" key="1">
    <source>
        <dbReference type="EMBL" id="CAI6376815.1"/>
    </source>
</evidence>
<dbReference type="GO" id="GO:0003676">
    <property type="term" value="F:nucleic acid binding"/>
    <property type="evidence" value="ECO:0007669"/>
    <property type="project" value="InterPro"/>
</dbReference>
<dbReference type="Proteomes" id="UP001160148">
    <property type="component" value="Unassembled WGS sequence"/>
</dbReference>
<evidence type="ECO:0008006" key="3">
    <source>
        <dbReference type="Google" id="ProtNLM"/>
    </source>
</evidence>
<keyword evidence="2" id="KW-1185">Reference proteome</keyword>
<dbReference type="InterPro" id="IPR036397">
    <property type="entry name" value="RNaseH_sf"/>
</dbReference>